<evidence type="ECO:0000313" key="6">
    <source>
        <dbReference type="Proteomes" id="UP001347796"/>
    </source>
</evidence>
<keyword evidence="1 2" id="KW-0344">Guanine-nucleotide releasing factor</keyword>
<evidence type="ECO:0000256" key="1">
    <source>
        <dbReference type="ARBA" id="ARBA00022658"/>
    </source>
</evidence>
<dbReference type="PANTHER" id="PTHR23113:SF327">
    <property type="entry name" value="EXCHANGE PROTEIN DIRECTLY ACTIVATED BY CAMP, ISOFORM E"/>
    <property type="match status" value="1"/>
</dbReference>
<keyword evidence="6" id="KW-1185">Reference proteome</keyword>
<dbReference type="PANTHER" id="PTHR23113">
    <property type="entry name" value="GUANINE NUCLEOTIDE EXCHANGE FACTOR"/>
    <property type="match status" value="1"/>
</dbReference>
<dbReference type="CDD" id="cd00155">
    <property type="entry name" value="RasGEF"/>
    <property type="match status" value="1"/>
</dbReference>
<dbReference type="InterPro" id="IPR036964">
    <property type="entry name" value="RASGEF_cat_dom_sf"/>
</dbReference>
<dbReference type="InterPro" id="IPR001895">
    <property type="entry name" value="RASGEF_cat_dom"/>
</dbReference>
<feature type="domain" description="Ras-associating" evidence="4">
    <location>
        <begin position="107"/>
        <end position="186"/>
    </location>
</feature>
<proteinExistence type="predicted"/>
<dbReference type="InterPro" id="IPR000159">
    <property type="entry name" value="RA_dom"/>
</dbReference>
<dbReference type="GO" id="GO:0007265">
    <property type="term" value="P:Ras protein signal transduction"/>
    <property type="evidence" value="ECO:0007669"/>
    <property type="project" value="TreeGrafter"/>
</dbReference>
<dbReference type="SMART" id="SM00147">
    <property type="entry name" value="RasGEF"/>
    <property type="match status" value="1"/>
</dbReference>
<dbReference type="FunFam" id="1.10.840.10:FF:000002">
    <property type="entry name" value="Rap guanine nucleotide exchange factor 4"/>
    <property type="match status" value="1"/>
</dbReference>
<protein>
    <recommendedName>
        <fullName evidence="7">Rap guanine nucleotide exchange factor 4</fullName>
    </recommendedName>
</protein>
<dbReference type="AlphaFoldDB" id="A0AAN8IVY6"/>
<dbReference type="InterPro" id="IPR029071">
    <property type="entry name" value="Ubiquitin-like_domsf"/>
</dbReference>
<evidence type="ECO:0008006" key="7">
    <source>
        <dbReference type="Google" id="ProtNLM"/>
    </source>
</evidence>
<feature type="domain" description="Ras-GEF" evidence="3">
    <location>
        <begin position="211"/>
        <end position="448"/>
    </location>
</feature>
<dbReference type="SUPFAM" id="SSF48366">
    <property type="entry name" value="Ras GEF"/>
    <property type="match status" value="1"/>
</dbReference>
<evidence type="ECO:0000259" key="4">
    <source>
        <dbReference type="PROSITE" id="PS50200"/>
    </source>
</evidence>
<dbReference type="PROSITE" id="PS50200">
    <property type="entry name" value="RA"/>
    <property type="match status" value="1"/>
</dbReference>
<dbReference type="GO" id="GO:0005886">
    <property type="term" value="C:plasma membrane"/>
    <property type="evidence" value="ECO:0007669"/>
    <property type="project" value="TreeGrafter"/>
</dbReference>
<dbReference type="Proteomes" id="UP001347796">
    <property type="component" value="Unassembled WGS sequence"/>
</dbReference>
<dbReference type="InterPro" id="IPR023578">
    <property type="entry name" value="Ras_GEF_dom_sf"/>
</dbReference>
<dbReference type="SUPFAM" id="SSF54236">
    <property type="entry name" value="Ubiquitin-like"/>
    <property type="match status" value="1"/>
</dbReference>
<evidence type="ECO:0000313" key="5">
    <source>
        <dbReference type="EMBL" id="KAK6165707.1"/>
    </source>
</evidence>
<sequence>MLTHKRRIVHFVQEWYSVATDAFQEDPKIQGFVEELHVAIKEDSDLYPTLKNDEKTIISIMQSKSSSPSAAKTAKKKIHPSLILSRKTSRDHLTDGMKKRRPIKPTDENIIKVYCADHTYTTLKFTMDTTVTEIIYQAKDKLSLGDDLIICEVKSNGDRIVFKENNLCVTTGLSLNGRLFITPREHLDALTPLPEQDGPTSMTAVAIEMMSTKELAYQITLYDWELFTSLHEFELIYWVFGRHKFKKITANLDIFLRRFNEIQYWVATEMVLCSNVSKRVQLLKKFIKLAAICKETKNLHSFFAIVMGLSNIAVSRLSQTWEKLPGKFNKLFSEFETVMDPSRNHRVYRLTVAKMNPPILPFMPLLMKDMTFTHEGNKTYFENLVNFEKMHMIAQTLRTVKFCRSQPFELDSPPTVKSSADVRQYVRNLQVIDNDRILTQWSHKVEPRRS</sequence>
<gene>
    <name evidence="5" type="ORF">SNE40_022584</name>
</gene>
<reference evidence="5 6" key="1">
    <citation type="submission" date="2024-01" db="EMBL/GenBank/DDBJ databases">
        <title>The genome of the rayed Mediterranean limpet Patella caerulea (Linnaeus, 1758).</title>
        <authorList>
            <person name="Anh-Thu Weber A."/>
            <person name="Halstead-Nussloch G."/>
        </authorList>
    </citation>
    <scope>NUCLEOTIDE SEQUENCE [LARGE SCALE GENOMIC DNA]</scope>
    <source>
        <strain evidence="5">AATW-2023a</strain>
        <tissue evidence="5">Whole specimen</tissue>
    </source>
</reference>
<evidence type="ECO:0000259" key="3">
    <source>
        <dbReference type="PROSITE" id="PS50009"/>
    </source>
</evidence>
<dbReference type="InterPro" id="IPR008937">
    <property type="entry name" value="Ras-like_GEF"/>
</dbReference>
<organism evidence="5 6">
    <name type="scientific">Patella caerulea</name>
    <name type="common">Rayed Mediterranean limpet</name>
    <dbReference type="NCBI Taxonomy" id="87958"/>
    <lineage>
        <taxon>Eukaryota</taxon>
        <taxon>Metazoa</taxon>
        <taxon>Spiralia</taxon>
        <taxon>Lophotrochozoa</taxon>
        <taxon>Mollusca</taxon>
        <taxon>Gastropoda</taxon>
        <taxon>Patellogastropoda</taxon>
        <taxon>Patelloidea</taxon>
        <taxon>Patellidae</taxon>
        <taxon>Patella</taxon>
    </lineage>
</organism>
<comment type="caution">
    <text evidence="5">The sequence shown here is derived from an EMBL/GenBank/DDBJ whole genome shotgun (WGS) entry which is preliminary data.</text>
</comment>
<dbReference type="Gene3D" id="1.10.840.10">
    <property type="entry name" value="Ras guanine-nucleotide exchange factors catalytic domain"/>
    <property type="match status" value="1"/>
</dbReference>
<evidence type="ECO:0000256" key="2">
    <source>
        <dbReference type="PROSITE-ProRule" id="PRU00168"/>
    </source>
</evidence>
<dbReference type="GO" id="GO:0005085">
    <property type="term" value="F:guanyl-nucleotide exchange factor activity"/>
    <property type="evidence" value="ECO:0007669"/>
    <property type="project" value="UniProtKB-KW"/>
</dbReference>
<dbReference type="Pfam" id="PF00617">
    <property type="entry name" value="RasGEF"/>
    <property type="match status" value="1"/>
</dbReference>
<dbReference type="EMBL" id="JAZGQO010000021">
    <property type="protein sequence ID" value="KAK6165707.1"/>
    <property type="molecule type" value="Genomic_DNA"/>
</dbReference>
<name>A0AAN8IVY6_PATCE</name>
<dbReference type="PROSITE" id="PS50009">
    <property type="entry name" value="RASGEF_CAT"/>
    <property type="match status" value="1"/>
</dbReference>
<dbReference type="Gene3D" id="1.20.870.10">
    <property type="entry name" value="Son of sevenless (SoS) protein Chain: S domain 1"/>
    <property type="match status" value="1"/>
</dbReference>
<dbReference type="Gene3D" id="3.10.20.90">
    <property type="entry name" value="Phosphatidylinositol 3-kinase Catalytic Subunit, Chain A, domain 1"/>
    <property type="match status" value="1"/>
</dbReference>
<accession>A0AAN8IVY6</accession>